<keyword evidence="3" id="KW-1185">Reference proteome</keyword>
<evidence type="ECO:0000313" key="2">
    <source>
        <dbReference type="EMBL" id="KAG2499004.1"/>
    </source>
</evidence>
<dbReference type="PANTHER" id="PTHR13343">
    <property type="entry name" value="CREG1 PROTEIN"/>
    <property type="match status" value="1"/>
</dbReference>
<sequence>MAGSAALRSGGARLDLPSAALAARNLLESSRCGHLSTTISSGHGHRAGFPFGTPVDFAVDGAGHPLFRFSPLAIHSKNLTEEPRCSLVVQMPGWTGLANARVTVLGCVRRLPEEQQLEAREMFCCKHSNDRKERVSSGGSVYFRMDQIADLYFVGGFGTVQWISPEEYLGSSPDEIVLNNPNAVLQVLNEQFAPVLRAKLGSGGRPLDELVFISIDASGVDMRVRCGHEFSVERIGFADRVTNEEEAVAAMQRVAEELGCPSGQAAE</sequence>
<comment type="caution">
    <text evidence="2">The sequence shown here is derived from an EMBL/GenBank/DDBJ whole genome shotgun (WGS) entry which is preliminary data.</text>
</comment>
<gene>
    <name evidence="2" type="ORF">HYH03_003190</name>
</gene>
<dbReference type="OrthoDB" id="2138282at2759"/>
<dbReference type="Pfam" id="PF13883">
    <property type="entry name" value="CREG_beta-barrel"/>
    <property type="match status" value="1"/>
</dbReference>
<name>A0A835YC52_9CHLO</name>
<protein>
    <recommendedName>
        <fullName evidence="1">CREG-like beta-barrel domain-containing protein</fullName>
    </recommendedName>
</protein>
<evidence type="ECO:0000259" key="1">
    <source>
        <dbReference type="Pfam" id="PF13883"/>
    </source>
</evidence>
<dbReference type="GO" id="GO:0005737">
    <property type="term" value="C:cytoplasm"/>
    <property type="evidence" value="ECO:0007669"/>
    <property type="project" value="UniProtKB-ARBA"/>
</dbReference>
<organism evidence="2 3">
    <name type="scientific">Edaphochlamys debaryana</name>
    <dbReference type="NCBI Taxonomy" id="47281"/>
    <lineage>
        <taxon>Eukaryota</taxon>
        <taxon>Viridiplantae</taxon>
        <taxon>Chlorophyta</taxon>
        <taxon>core chlorophytes</taxon>
        <taxon>Chlorophyceae</taxon>
        <taxon>CS clade</taxon>
        <taxon>Chlamydomonadales</taxon>
        <taxon>Chlamydomonadales incertae sedis</taxon>
        <taxon>Edaphochlamys</taxon>
    </lineage>
</organism>
<dbReference type="Proteomes" id="UP000612055">
    <property type="component" value="Unassembled WGS sequence"/>
</dbReference>
<dbReference type="InterPro" id="IPR055343">
    <property type="entry name" value="CREG_beta-barrel"/>
</dbReference>
<dbReference type="Gene3D" id="2.30.110.10">
    <property type="entry name" value="Electron Transport, Fmn-binding Protein, Chain A"/>
    <property type="match status" value="1"/>
</dbReference>
<reference evidence="2" key="1">
    <citation type="journal article" date="2020" name="bioRxiv">
        <title>Comparative genomics of Chlamydomonas.</title>
        <authorList>
            <person name="Craig R.J."/>
            <person name="Hasan A.R."/>
            <person name="Ness R.W."/>
            <person name="Keightley P.D."/>
        </authorList>
    </citation>
    <scope>NUCLEOTIDE SEQUENCE</scope>
    <source>
        <strain evidence="2">CCAP 11/70</strain>
    </source>
</reference>
<dbReference type="InterPro" id="IPR037119">
    <property type="entry name" value="Haem_oxidase_HugZ-like_sf"/>
</dbReference>
<dbReference type="PANTHER" id="PTHR13343:SF29">
    <property type="entry name" value="PYRIDOXAMINE 5'-PHOSPHATE OXIDASE FAMILY PROTEIN"/>
    <property type="match status" value="1"/>
</dbReference>
<dbReference type="AlphaFoldDB" id="A0A835YC52"/>
<accession>A0A835YC52</accession>
<dbReference type="Gene3D" id="3.20.180.10">
    <property type="entry name" value="PNP-oxidase-like"/>
    <property type="match status" value="1"/>
</dbReference>
<dbReference type="EMBL" id="JAEHOE010000008">
    <property type="protein sequence ID" value="KAG2499004.1"/>
    <property type="molecule type" value="Genomic_DNA"/>
</dbReference>
<evidence type="ECO:0000313" key="3">
    <source>
        <dbReference type="Proteomes" id="UP000612055"/>
    </source>
</evidence>
<feature type="domain" description="CREG-like beta-barrel" evidence="1">
    <location>
        <begin position="18"/>
        <end position="169"/>
    </location>
</feature>
<dbReference type="InterPro" id="IPR012349">
    <property type="entry name" value="Split_barrel_FMN-bd"/>
</dbReference>
<proteinExistence type="predicted"/>
<dbReference type="SUPFAM" id="SSF50475">
    <property type="entry name" value="FMN-binding split barrel"/>
    <property type="match status" value="1"/>
</dbReference>